<dbReference type="InterPro" id="IPR010377">
    <property type="entry name" value="YabA"/>
</dbReference>
<evidence type="ECO:0000256" key="4">
    <source>
        <dbReference type="ARBA" id="ARBA00022833"/>
    </source>
</evidence>
<dbReference type="Pfam" id="PF06156">
    <property type="entry name" value="YabA"/>
    <property type="match status" value="1"/>
</dbReference>
<keyword evidence="1" id="KW-0963">Cytoplasm</keyword>
<keyword evidence="5" id="KW-0236">DNA replication inhibitor</keyword>
<evidence type="ECO:0000256" key="5">
    <source>
        <dbReference type="ARBA" id="ARBA00022880"/>
    </source>
</evidence>
<dbReference type="RefSeq" id="WP_339098047.1">
    <property type="nucleotide sequence ID" value="NZ_CP149783.1"/>
</dbReference>
<proteinExistence type="predicted"/>
<sequence length="125" mass="14244">MEAATTVAELLEVVRQLQQQIGELTQRVKDLETENQALREENARLREENTRLKKRINDLERQGKKYTAPHSREALKADPQRPGRKPGQGTFTYRQVPESITEEITVSVPNRCPACDFLGELVLSS</sequence>
<evidence type="ECO:0000313" key="7">
    <source>
        <dbReference type="EMBL" id="WYF46579.1"/>
    </source>
</evidence>
<organism evidence="7">
    <name type="scientific">Deinococcus sp. VB142</name>
    <dbReference type="NCBI Taxonomy" id="3112952"/>
    <lineage>
        <taxon>Bacteria</taxon>
        <taxon>Thermotogati</taxon>
        <taxon>Deinococcota</taxon>
        <taxon>Deinococci</taxon>
        <taxon>Deinococcales</taxon>
        <taxon>Deinococcaceae</taxon>
        <taxon>Deinococcus</taxon>
    </lineage>
</organism>
<evidence type="ECO:0000256" key="6">
    <source>
        <dbReference type="SAM" id="MobiDB-lite"/>
    </source>
</evidence>
<dbReference type="GO" id="GO:0046872">
    <property type="term" value="F:metal ion binding"/>
    <property type="evidence" value="ECO:0007669"/>
    <property type="project" value="UniProtKB-KW"/>
</dbReference>
<dbReference type="Gene3D" id="1.20.5.1700">
    <property type="match status" value="1"/>
</dbReference>
<feature type="region of interest" description="Disordered" evidence="6">
    <location>
        <begin position="57"/>
        <end position="91"/>
    </location>
</feature>
<protein>
    <submittedName>
        <fullName evidence="7">Initiation control protein YabA</fullName>
    </submittedName>
</protein>
<gene>
    <name evidence="7" type="ORF">WDJ50_16155</name>
</gene>
<feature type="compositionally biased region" description="Basic and acidic residues" evidence="6">
    <location>
        <begin position="70"/>
        <end position="81"/>
    </location>
</feature>
<dbReference type="EMBL" id="CP149783">
    <property type="protein sequence ID" value="WYF46579.1"/>
    <property type="molecule type" value="Genomic_DNA"/>
</dbReference>
<keyword evidence="4" id="KW-0862">Zinc</keyword>
<dbReference type="GO" id="GO:0006260">
    <property type="term" value="P:DNA replication"/>
    <property type="evidence" value="ECO:0007669"/>
    <property type="project" value="UniProtKB-KW"/>
</dbReference>
<dbReference type="AlphaFoldDB" id="A0AAU6Q7H9"/>
<evidence type="ECO:0000256" key="3">
    <source>
        <dbReference type="ARBA" id="ARBA00022723"/>
    </source>
</evidence>
<name>A0AAU6Q7H9_9DEIO</name>
<evidence type="ECO:0000256" key="2">
    <source>
        <dbReference type="ARBA" id="ARBA00022705"/>
    </source>
</evidence>
<reference evidence="7" key="1">
    <citation type="submission" date="2024-03" db="EMBL/GenBank/DDBJ databases">
        <title>Deinococcus weizhi sp. nov., isolated from human skin.</title>
        <authorList>
            <person name="Wei Z."/>
            <person name="Tian F."/>
            <person name="Yang C."/>
            <person name="Xin L.T."/>
            <person name="Wen Z.J."/>
            <person name="Lan K.C."/>
            <person name="Yu L."/>
            <person name="Zhe W."/>
            <person name="Dan F.D."/>
            <person name="Jun W."/>
            <person name="Rui Z."/>
            <person name="Yong X.J."/>
            <person name="Ting Y."/>
            <person name="Wei X."/>
            <person name="Xu Z.G."/>
            <person name="Xin Z."/>
            <person name="Dong F.G."/>
            <person name="Ni X.M."/>
            <person name="Zheng M.G."/>
            <person name="Chun Y."/>
            <person name="Qian W.X."/>
        </authorList>
    </citation>
    <scope>NUCLEOTIDE SEQUENCE</scope>
    <source>
        <strain evidence="7">VB142</strain>
    </source>
</reference>
<dbReference type="SUPFAM" id="SSF90257">
    <property type="entry name" value="Myosin rod fragments"/>
    <property type="match status" value="1"/>
</dbReference>
<keyword evidence="3" id="KW-0479">Metal-binding</keyword>
<dbReference type="GO" id="GO:0008156">
    <property type="term" value="P:negative regulation of DNA replication"/>
    <property type="evidence" value="ECO:0007669"/>
    <property type="project" value="UniProtKB-KW"/>
</dbReference>
<keyword evidence="2" id="KW-0235">DNA replication</keyword>
<evidence type="ECO:0000256" key="1">
    <source>
        <dbReference type="ARBA" id="ARBA00022490"/>
    </source>
</evidence>
<accession>A0AAU6Q7H9</accession>